<reference evidence="1 2" key="1">
    <citation type="journal article" date="2019" name="ACS Chem. Biol.">
        <title>Identification and Mobilization of a Cryptic Antibiotic Biosynthesis Gene Locus from a Human-Pathogenic Nocardia Isolate.</title>
        <authorList>
            <person name="Herisse M."/>
            <person name="Ishida K."/>
            <person name="Porter J.L."/>
            <person name="Howden B."/>
            <person name="Hertweck C."/>
            <person name="Stinear T.P."/>
            <person name="Pidot S.J."/>
        </authorList>
    </citation>
    <scope>NUCLEOTIDE SEQUENCE [LARGE SCALE GENOMIC DNA]</scope>
    <source>
        <strain evidence="1 2">AUSMDU00012717</strain>
    </source>
</reference>
<name>A0A6G9YB76_9NOCA</name>
<dbReference type="EMBL" id="CP046172">
    <property type="protein sequence ID" value="QIS10515.1"/>
    <property type="molecule type" value="Genomic_DNA"/>
</dbReference>
<evidence type="ECO:0000313" key="1">
    <source>
        <dbReference type="EMBL" id="QIS10515.1"/>
    </source>
</evidence>
<keyword evidence="2" id="KW-1185">Reference proteome</keyword>
<sequence>MINVRNQPLFPVTVVNATHRDSDGHGDRWVATLTNERLRPDWIAAALAADPRMTRVWCETCGAHAHLCPEIAHLLPEELLRALGQVWAHYFPPYRI</sequence>
<organism evidence="1 2">
    <name type="scientific">Nocardia arthritidis</name>
    <dbReference type="NCBI Taxonomy" id="228602"/>
    <lineage>
        <taxon>Bacteria</taxon>
        <taxon>Bacillati</taxon>
        <taxon>Actinomycetota</taxon>
        <taxon>Actinomycetes</taxon>
        <taxon>Mycobacteriales</taxon>
        <taxon>Nocardiaceae</taxon>
        <taxon>Nocardia</taxon>
    </lineage>
</organism>
<dbReference type="RefSeq" id="WP_167473483.1">
    <property type="nucleotide sequence ID" value="NZ_CP046172.1"/>
</dbReference>
<proteinExistence type="predicted"/>
<accession>A0A6G9YB76</accession>
<evidence type="ECO:0000313" key="2">
    <source>
        <dbReference type="Proteomes" id="UP000503540"/>
    </source>
</evidence>
<dbReference type="Proteomes" id="UP000503540">
    <property type="component" value="Chromosome"/>
</dbReference>
<gene>
    <name evidence="1" type="ORF">F5544_13130</name>
</gene>
<dbReference type="AlphaFoldDB" id="A0A6G9YB76"/>
<protein>
    <submittedName>
        <fullName evidence="1">Uncharacterized protein</fullName>
    </submittedName>
</protein>
<dbReference type="KEGG" id="nah:F5544_13130"/>